<protein>
    <submittedName>
        <fullName evidence="17">M48 family metallopeptidase</fullName>
    </submittedName>
</protein>
<organism evidence="17 18">
    <name type="scientific">Lentiprolixibacter aurantiacus</name>
    <dbReference type="NCBI Taxonomy" id="2993939"/>
    <lineage>
        <taxon>Bacteria</taxon>
        <taxon>Pseudomonadati</taxon>
        <taxon>Bacteroidota</taxon>
        <taxon>Flavobacteriia</taxon>
        <taxon>Flavobacteriales</taxon>
        <taxon>Flavobacteriaceae</taxon>
        <taxon>Lentiprolixibacter</taxon>
    </lineage>
</organism>
<evidence type="ECO:0000256" key="12">
    <source>
        <dbReference type="PIRSR" id="PIRSR627057-2"/>
    </source>
</evidence>
<gene>
    <name evidence="17" type="ORF">OO016_12515</name>
</gene>
<keyword evidence="3 14" id="KW-0812">Transmembrane</keyword>
<evidence type="ECO:0000256" key="5">
    <source>
        <dbReference type="ARBA" id="ARBA00022801"/>
    </source>
</evidence>
<dbReference type="GO" id="GO:0071586">
    <property type="term" value="P:CAAX-box protein processing"/>
    <property type="evidence" value="ECO:0007669"/>
    <property type="project" value="InterPro"/>
</dbReference>
<evidence type="ECO:0000256" key="2">
    <source>
        <dbReference type="ARBA" id="ARBA00022670"/>
    </source>
</evidence>
<keyword evidence="18" id="KW-1185">Reference proteome</keyword>
<feature type="active site" evidence="11">
    <location>
        <position position="277"/>
    </location>
</feature>
<comment type="subcellular location">
    <subcellularLocation>
        <location evidence="1">Endoplasmic reticulum membrane</location>
        <topology evidence="1">Multi-pass membrane protein</topology>
    </subcellularLocation>
</comment>
<proteinExistence type="inferred from homology"/>
<evidence type="ECO:0000256" key="1">
    <source>
        <dbReference type="ARBA" id="ARBA00004477"/>
    </source>
</evidence>
<sequence length="410" mass="46476">MNTSVLFYVIIGILLLQFAIETVLDLLNARKFKDPVPEELRDVFEQDEYRRSQEYKQANFKFGLISGIVSLGVTIAFLIFGGFDWIDTLARGITEHPIGLALLFFGMIFIGSDIISTPFAYYQTFVIEEKFGFNKTTRKLFITDKLKGWLMGALLGGGMLAIVIWFFTKVGSDFWIYAWVVITVFTVFINLFYTRLIVPLFNKQTPLEDGSLRDKIQSYARKVGFELQHIFVIDGSKRSTKANAYFSGFGKTKRITLYDTLIEDLEEDEIVSVLAHEVGHYKKQHIIYNLLASILITGLTLFILSLFINNPEVSAAIGVETPSFHAALIGFGLLYSPISQITGLLMNLLSRKFEYQADDFAKSTFAPQPLISSLKKLSGKSLSNLTPHPAYVFMHYSHPTLQDRIRNLRA</sequence>
<dbReference type="InterPro" id="IPR032456">
    <property type="entry name" value="Peptidase_M48_N"/>
</dbReference>
<feature type="binding site" evidence="12">
    <location>
        <position position="280"/>
    </location>
    <ligand>
        <name>Zn(2+)</name>
        <dbReference type="ChEBI" id="CHEBI:29105"/>
        <note>catalytic</note>
    </ligand>
</feature>
<evidence type="ECO:0000313" key="17">
    <source>
        <dbReference type="EMBL" id="MCX2720430.1"/>
    </source>
</evidence>
<dbReference type="Pfam" id="PF16491">
    <property type="entry name" value="Peptidase_M48_N"/>
    <property type="match status" value="1"/>
</dbReference>
<keyword evidence="10 14" id="KW-0472">Membrane</keyword>
<feature type="domain" description="CAAX prenyl protease 1 N-terminal" evidence="16">
    <location>
        <begin position="28"/>
        <end position="203"/>
    </location>
</feature>
<dbReference type="InterPro" id="IPR027057">
    <property type="entry name" value="CAXX_Prtase_1"/>
</dbReference>
<dbReference type="PANTHER" id="PTHR10120">
    <property type="entry name" value="CAAX PRENYL PROTEASE 1"/>
    <property type="match status" value="1"/>
</dbReference>
<keyword evidence="5 13" id="KW-0378">Hydrolase</keyword>
<feature type="transmembrane region" description="Helical" evidence="14">
    <location>
        <begin position="6"/>
        <end position="27"/>
    </location>
</feature>
<evidence type="ECO:0000256" key="10">
    <source>
        <dbReference type="ARBA" id="ARBA00023136"/>
    </source>
</evidence>
<dbReference type="RefSeq" id="WP_266014554.1">
    <property type="nucleotide sequence ID" value="NZ_JAPFQP010000004.1"/>
</dbReference>
<evidence type="ECO:0000256" key="8">
    <source>
        <dbReference type="ARBA" id="ARBA00022989"/>
    </source>
</evidence>
<evidence type="ECO:0000256" key="14">
    <source>
        <dbReference type="SAM" id="Phobius"/>
    </source>
</evidence>
<evidence type="ECO:0000259" key="15">
    <source>
        <dbReference type="Pfam" id="PF01435"/>
    </source>
</evidence>
<feature type="binding site" evidence="12">
    <location>
        <position position="354"/>
    </location>
    <ligand>
        <name>Zn(2+)</name>
        <dbReference type="ChEBI" id="CHEBI:29105"/>
        <note>catalytic</note>
    </ligand>
</feature>
<name>A0AAE3MM84_9FLAO</name>
<dbReference type="CDD" id="cd07343">
    <property type="entry name" value="M48A_Zmpste24p_like"/>
    <property type="match status" value="1"/>
</dbReference>
<evidence type="ECO:0000256" key="3">
    <source>
        <dbReference type="ARBA" id="ARBA00022692"/>
    </source>
</evidence>
<keyword evidence="4 12" id="KW-0479">Metal-binding</keyword>
<dbReference type="Proteomes" id="UP001207116">
    <property type="component" value="Unassembled WGS sequence"/>
</dbReference>
<comment type="caution">
    <text evidence="17">The sequence shown here is derived from an EMBL/GenBank/DDBJ whole genome shotgun (WGS) entry which is preliminary data.</text>
</comment>
<evidence type="ECO:0000256" key="11">
    <source>
        <dbReference type="PIRSR" id="PIRSR627057-1"/>
    </source>
</evidence>
<feature type="transmembrane region" description="Helical" evidence="14">
    <location>
        <begin position="100"/>
        <end position="127"/>
    </location>
</feature>
<dbReference type="InterPro" id="IPR001915">
    <property type="entry name" value="Peptidase_M48"/>
</dbReference>
<feature type="transmembrane region" description="Helical" evidence="14">
    <location>
        <begin position="60"/>
        <end position="80"/>
    </location>
</feature>
<keyword evidence="9 13" id="KW-0482">Metalloprotease</keyword>
<dbReference type="AlphaFoldDB" id="A0AAE3MM84"/>
<feature type="transmembrane region" description="Helical" evidence="14">
    <location>
        <begin position="174"/>
        <end position="193"/>
    </location>
</feature>
<dbReference type="FunFam" id="3.30.2010.10:FF:000002">
    <property type="entry name" value="CAAX prenyl protease"/>
    <property type="match status" value="1"/>
</dbReference>
<dbReference type="GO" id="GO:0046872">
    <property type="term" value="F:metal ion binding"/>
    <property type="evidence" value="ECO:0007669"/>
    <property type="project" value="UniProtKB-KW"/>
</dbReference>
<keyword evidence="7 12" id="KW-0862">Zinc</keyword>
<reference evidence="17" key="1">
    <citation type="submission" date="2022-11" db="EMBL/GenBank/DDBJ databases">
        <title>The characterization of three novel Bacteroidetes species and genomic analysis of their roles in tidal elemental geochemical cycles.</title>
        <authorList>
            <person name="Ma K.-J."/>
        </authorList>
    </citation>
    <scope>NUCLEOTIDE SEQUENCE</scope>
    <source>
        <strain evidence="17">M415</strain>
    </source>
</reference>
<keyword evidence="8 14" id="KW-1133">Transmembrane helix</keyword>
<accession>A0AAE3MM84</accession>
<evidence type="ECO:0000256" key="7">
    <source>
        <dbReference type="ARBA" id="ARBA00022833"/>
    </source>
</evidence>
<feature type="transmembrane region" description="Helical" evidence="14">
    <location>
        <begin position="148"/>
        <end position="168"/>
    </location>
</feature>
<evidence type="ECO:0000256" key="6">
    <source>
        <dbReference type="ARBA" id="ARBA00022824"/>
    </source>
</evidence>
<feature type="active site" description="Proton donor" evidence="11">
    <location>
        <position position="358"/>
    </location>
</feature>
<evidence type="ECO:0000259" key="16">
    <source>
        <dbReference type="Pfam" id="PF16491"/>
    </source>
</evidence>
<feature type="transmembrane region" description="Helical" evidence="14">
    <location>
        <begin position="286"/>
        <end position="308"/>
    </location>
</feature>
<evidence type="ECO:0000256" key="9">
    <source>
        <dbReference type="ARBA" id="ARBA00023049"/>
    </source>
</evidence>
<evidence type="ECO:0000256" key="4">
    <source>
        <dbReference type="ARBA" id="ARBA00022723"/>
    </source>
</evidence>
<keyword evidence="2 13" id="KW-0645">Protease</keyword>
<dbReference type="Pfam" id="PF01435">
    <property type="entry name" value="Peptidase_M48"/>
    <property type="match status" value="1"/>
</dbReference>
<keyword evidence="6" id="KW-0256">Endoplasmic reticulum</keyword>
<comment type="similarity">
    <text evidence="13">Belongs to the peptidase M48 family.</text>
</comment>
<dbReference type="Gene3D" id="3.30.2010.10">
    <property type="entry name" value="Metalloproteases ('zincins'), catalytic domain"/>
    <property type="match status" value="1"/>
</dbReference>
<evidence type="ECO:0000256" key="13">
    <source>
        <dbReference type="RuleBase" id="RU003983"/>
    </source>
</evidence>
<dbReference type="EMBL" id="JAPFQP010000004">
    <property type="protein sequence ID" value="MCX2720430.1"/>
    <property type="molecule type" value="Genomic_DNA"/>
</dbReference>
<feature type="domain" description="Peptidase M48" evidence="15">
    <location>
        <begin position="206"/>
        <end position="409"/>
    </location>
</feature>
<feature type="transmembrane region" description="Helical" evidence="14">
    <location>
        <begin position="328"/>
        <end position="349"/>
    </location>
</feature>
<evidence type="ECO:0000313" key="18">
    <source>
        <dbReference type="Proteomes" id="UP001207116"/>
    </source>
</evidence>
<comment type="cofactor">
    <cofactor evidence="12 13">
        <name>Zn(2+)</name>
        <dbReference type="ChEBI" id="CHEBI:29105"/>
    </cofactor>
    <text evidence="12 13">Binds 1 zinc ion per subunit.</text>
</comment>
<dbReference type="GO" id="GO:0004222">
    <property type="term" value="F:metalloendopeptidase activity"/>
    <property type="evidence" value="ECO:0007669"/>
    <property type="project" value="InterPro"/>
</dbReference>
<feature type="binding site" evidence="12">
    <location>
        <position position="276"/>
    </location>
    <ligand>
        <name>Zn(2+)</name>
        <dbReference type="ChEBI" id="CHEBI:29105"/>
        <note>catalytic</note>
    </ligand>
</feature>